<evidence type="ECO:0000256" key="2">
    <source>
        <dbReference type="SAM" id="Phobius"/>
    </source>
</evidence>
<protein>
    <submittedName>
        <fullName evidence="3">DUF4367 domain-containing protein</fullName>
    </submittedName>
</protein>
<dbReference type="EMBL" id="JABZRD010000268">
    <property type="protein sequence ID" value="MBF1283850.1"/>
    <property type="molecule type" value="Genomic_DNA"/>
</dbReference>
<gene>
    <name evidence="3" type="ORF">HXM93_04870</name>
</gene>
<proteinExistence type="predicted"/>
<dbReference type="Proteomes" id="UP000709351">
    <property type="component" value="Unassembled WGS sequence"/>
</dbReference>
<reference evidence="3" key="1">
    <citation type="submission" date="2020-04" db="EMBL/GenBank/DDBJ databases">
        <title>Deep metagenomics examines the oral microbiome during advanced dental caries in children, revealing novel taxa and co-occurrences with host molecules.</title>
        <authorList>
            <person name="Baker J.L."/>
            <person name="Morton J.T."/>
            <person name="Dinis M."/>
            <person name="Alvarez R."/>
            <person name="Tran N.C."/>
            <person name="Knight R."/>
            <person name="Edlund A."/>
        </authorList>
    </citation>
    <scope>NUCLEOTIDE SEQUENCE</scope>
    <source>
        <strain evidence="3">JCVI_24_bin.2</strain>
    </source>
</reference>
<keyword evidence="2" id="KW-1133">Transmembrane helix</keyword>
<evidence type="ECO:0000313" key="4">
    <source>
        <dbReference type="Proteomes" id="UP000709351"/>
    </source>
</evidence>
<keyword evidence="2" id="KW-0812">Transmembrane</keyword>
<feature type="region of interest" description="Disordered" evidence="1">
    <location>
        <begin position="104"/>
        <end position="123"/>
    </location>
</feature>
<accession>A0A930DNW5</accession>
<comment type="caution">
    <text evidence="3">The sequence shown here is derived from an EMBL/GenBank/DDBJ whole genome shotgun (WGS) entry which is preliminary data.</text>
</comment>
<evidence type="ECO:0000256" key="1">
    <source>
        <dbReference type="SAM" id="MobiDB-lite"/>
    </source>
</evidence>
<dbReference type="AlphaFoldDB" id="A0A930DNW5"/>
<name>A0A930DNW5_9FIRM</name>
<sequence>MKEDSKRLLRGMTEVRDQYILEAEVFYQEKENRGLAKESVKKREEAKEEKECTEKERIDKEKKRSKIQDAKKKKILTLPRVLGISLSIAAACMVLFIRSHTHAPKSGSPGSFALEGTQGENSDGATMAEEVDSLQKAKELTGFDLRIPEGKEPFTKKTFTVIEDDMIDVRYSQEATSALGYDIRKARGEGDISGDYTKYAETQEVDLKARKVTLKGEAGTYSLALWEENGFSYAVRAGENPMTKEEILEIVGAVD</sequence>
<evidence type="ECO:0000313" key="3">
    <source>
        <dbReference type="EMBL" id="MBF1283850.1"/>
    </source>
</evidence>
<keyword evidence="2" id="KW-0472">Membrane</keyword>
<feature type="region of interest" description="Disordered" evidence="1">
    <location>
        <begin position="32"/>
        <end position="64"/>
    </location>
</feature>
<organism evidence="3 4">
    <name type="scientific">Oribacterium parvum</name>
    <dbReference type="NCBI Taxonomy" id="1501329"/>
    <lineage>
        <taxon>Bacteria</taxon>
        <taxon>Bacillati</taxon>
        <taxon>Bacillota</taxon>
        <taxon>Clostridia</taxon>
        <taxon>Lachnospirales</taxon>
        <taxon>Lachnospiraceae</taxon>
        <taxon>Oribacterium</taxon>
    </lineage>
</organism>
<feature type="transmembrane region" description="Helical" evidence="2">
    <location>
        <begin position="75"/>
        <end position="97"/>
    </location>
</feature>